<name>A0A0F9FKP9_9ZZZZ</name>
<accession>A0A0F9FKP9</accession>
<dbReference type="AlphaFoldDB" id="A0A0F9FKP9"/>
<organism evidence="1">
    <name type="scientific">marine sediment metagenome</name>
    <dbReference type="NCBI Taxonomy" id="412755"/>
    <lineage>
        <taxon>unclassified sequences</taxon>
        <taxon>metagenomes</taxon>
        <taxon>ecological metagenomes</taxon>
    </lineage>
</organism>
<proteinExistence type="predicted"/>
<comment type="caution">
    <text evidence="1">The sequence shown here is derived from an EMBL/GenBank/DDBJ whole genome shotgun (WGS) entry which is preliminary data.</text>
</comment>
<protein>
    <submittedName>
        <fullName evidence="1">Uncharacterized protein</fullName>
    </submittedName>
</protein>
<reference evidence="1" key="1">
    <citation type="journal article" date="2015" name="Nature">
        <title>Complex archaea that bridge the gap between prokaryotes and eukaryotes.</title>
        <authorList>
            <person name="Spang A."/>
            <person name="Saw J.H."/>
            <person name="Jorgensen S.L."/>
            <person name="Zaremba-Niedzwiedzka K."/>
            <person name="Martijn J."/>
            <person name="Lind A.E."/>
            <person name="van Eijk R."/>
            <person name="Schleper C."/>
            <person name="Guy L."/>
            <person name="Ettema T.J."/>
        </authorList>
    </citation>
    <scope>NUCLEOTIDE SEQUENCE</scope>
</reference>
<dbReference type="EMBL" id="LAZR01030031">
    <property type="protein sequence ID" value="KKL57825.1"/>
    <property type="molecule type" value="Genomic_DNA"/>
</dbReference>
<gene>
    <name evidence="1" type="ORF">LCGC14_2231540</name>
</gene>
<evidence type="ECO:0000313" key="1">
    <source>
        <dbReference type="EMBL" id="KKL57825.1"/>
    </source>
</evidence>
<sequence>MGTGATKCKTAIEKKFPIRFIIMGGVFCLSALRILSNCAGNDSVFKGISKEDKIMSIANYIFKKNVKKLARKVIKGEGDIDSAVDGFLSSINWGQLLGLLARKVVGLLK</sequence>